<dbReference type="GO" id="GO:0030313">
    <property type="term" value="C:cell envelope"/>
    <property type="evidence" value="ECO:0007669"/>
    <property type="project" value="UniProtKB-SubCell"/>
</dbReference>
<dbReference type="RefSeq" id="WP_152024787.1">
    <property type="nucleotide sequence ID" value="NZ_CP019607.1"/>
</dbReference>
<dbReference type="Gene3D" id="3.40.50.2300">
    <property type="match status" value="2"/>
</dbReference>
<feature type="compositionally biased region" description="Low complexity" evidence="4">
    <location>
        <begin position="280"/>
        <end position="292"/>
    </location>
</feature>
<dbReference type="KEGG" id="tfa:BW733_17215"/>
<keyword evidence="7" id="KW-1185">Reference proteome</keyword>
<dbReference type="InterPro" id="IPR025997">
    <property type="entry name" value="SBP_2_dom"/>
</dbReference>
<dbReference type="OrthoDB" id="9813037at2"/>
<accession>A0A1Q2D1V8</accession>
<dbReference type="EMBL" id="CP019607">
    <property type="protein sequence ID" value="AQP52303.1"/>
    <property type="molecule type" value="Genomic_DNA"/>
</dbReference>
<sequence length="303" mass="32325">MKDVWNKYSADAFEFAATKVDTPVEVINLDAENSLEKSVSLMQELIAKDVDGISIFPISPEQAATLGKMAKDAGIPVTFENTVPDLAEDQYISVIAAEYDLIGETAMDYIAETYPDAKVLYVAGAKGGGVYETYQKGIDRAMEKLGDKITIVDTVHGDWETELAMNVTADAINAGTDFDVVFANNEQMGKGVKNALDEAGKSDIPIVATGGGPDGLKMIEDGDITATISAPVSLQGLTTFKNLYQSVVKGQTPEKFTPLPLIAVDKSNIADAVSWERATPRSSSSAGSNSRTRGARLARAPFL</sequence>
<comment type="similarity">
    <text evidence="2">Belongs to the bacterial solute-binding protein 2 family.</text>
</comment>
<evidence type="ECO:0000256" key="4">
    <source>
        <dbReference type="SAM" id="MobiDB-lite"/>
    </source>
</evidence>
<name>A0A1Q2D1V8_9ACTN</name>
<dbReference type="Pfam" id="PF13407">
    <property type="entry name" value="Peripla_BP_4"/>
    <property type="match status" value="1"/>
</dbReference>
<dbReference type="Proteomes" id="UP000188235">
    <property type="component" value="Chromosome"/>
</dbReference>
<evidence type="ECO:0000256" key="2">
    <source>
        <dbReference type="ARBA" id="ARBA00007639"/>
    </source>
</evidence>
<proteinExistence type="inferred from homology"/>
<feature type="domain" description="Periplasmic binding protein" evidence="5">
    <location>
        <begin position="5"/>
        <end position="246"/>
    </location>
</feature>
<dbReference type="PANTHER" id="PTHR46847:SF1">
    <property type="entry name" value="D-ALLOSE-BINDING PERIPLASMIC PROTEIN-RELATED"/>
    <property type="match status" value="1"/>
</dbReference>
<gene>
    <name evidence="6" type="ORF">BW733_17215</name>
</gene>
<organism evidence="6 7">
    <name type="scientific">Tessaracoccus flavescens</name>
    <dbReference type="NCBI Taxonomy" id="399497"/>
    <lineage>
        <taxon>Bacteria</taxon>
        <taxon>Bacillati</taxon>
        <taxon>Actinomycetota</taxon>
        <taxon>Actinomycetes</taxon>
        <taxon>Propionibacteriales</taxon>
        <taxon>Propionibacteriaceae</taxon>
        <taxon>Tessaracoccus</taxon>
    </lineage>
</organism>
<dbReference type="AlphaFoldDB" id="A0A1Q2D1V8"/>
<evidence type="ECO:0000256" key="1">
    <source>
        <dbReference type="ARBA" id="ARBA00004196"/>
    </source>
</evidence>
<dbReference type="SUPFAM" id="SSF53822">
    <property type="entry name" value="Periplasmic binding protein-like I"/>
    <property type="match status" value="1"/>
</dbReference>
<evidence type="ECO:0000259" key="5">
    <source>
        <dbReference type="Pfam" id="PF13407"/>
    </source>
</evidence>
<feature type="region of interest" description="Disordered" evidence="4">
    <location>
        <begin position="275"/>
        <end position="303"/>
    </location>
</feature>
<reference evidence="6 7" key="1">
    <citation type="journal article" date="2008" name="Int. J. Syst. Evol. Microbiol.">
        <title>Tessaracoccus flavescens sp. nov., isolated from marine sediment.</title>
        <authorList>
            <person name="Lee D.W."/>
            <person name="Lee S.D."/>
        </authorList>
    </citation>
    <scope>NUCLEOTIDE SEQUENCE [LARGE SCALE GENOMIC DNA]</scope>
    <source>
        <strain evidence="6 7">SST-39T</strain>
    </source>
</reference>
<dbReference type="STRING" id="399497.BW733_17215"/>
<evidence type="ECO:0000313" key="7">
    <source>
        <dbReference type="Proteomes" id="UP000188235"/>
    </source>
</evidence>
<dbReference type="InterPro" id="IPR028082">
    <property type="entry name" value="Peripla_BP_I"/>
</dbReference>
<comment type="subcellular location">
    <subcellularLocation>
        <location evidence="1">Cell envelope</location>
    </subcellularLocation>
</comment>
<dbReference type="CDD" id="cd01536">
    <property type="entry name" value="PBP1_ABC_sugar_binding-like"/>
    <property type="match status" value="1"/>
</dbReference>
<keyword evidence="3" id="KW-0732">Signal</keyword>
<dbReference type="GO" id="GO:0030246">
    <property type="term" value="F:carbohydrate binding"/>
    <property type="evidence" value="ECO:0007669"/>
    <property type="project" value="UniProtKB-ARBA"/>
</dbReference>
<dbReference type="PANTHER" id="PTHR46847">
    <property type="entry name" value="D-ALLOSE-BINDING PERIPLASMIC PROTEIN-RELATED"/>
    <property type="match status" value="1"/>
</dbReference>
<protein>
    <recommendedName>
        <fullName evidence="5">Periplasmic binding protein domain-containing protein</fullName>
    </recommendedName>
</protein>
<evidence type="ECO:0000256" key="3">
    <source>
        <dbReference type="ARBA" id="ARBA00022729"/>
    </source>
</evidence>
<evidence type="ECO:0000313" key="6">
    <source>
        <dbReference type="EMBL" id="AQP52303.1"/>
    </source>
</evidence>